<evidence type="ECO:0008006" key="3">
    <source>
        <dbReference type="Google" id="ProtNLM"/>
    </source>
</evidence>
<gene>
    <name evidence="1" type="ORF">FB562_1032</name>
</gene>
<sequence>MASRLSPVLSALDLPWEELQAARLDGEVFAIDDCFSPIDEFERGTHRGMSLAATVSHKLIAERRTAAWIHGARANPPVVHQLCVSLSARAHVPWNPRIAVREVVITAEEILSIGGFAVTTPMRTVLDYLRTSAEFDEDDATEVRALMQLARLDPATCREQIASRRNLPGKQRALQRLMTLESTVRS</sequence>
<comment type="caution">
    <text evidence="1">The sequence shown here is derived from an EMBL/GenBank/DDBJ whole genome shotgun (WGS) entry which is preliminary data.</text>
</comment>
<dbReference type="RefSeq" id="WP_141880150.1">
    <property type="nucleotide sequence ID" value="NZ_VFOM01000001.1"/>
</dbReference>
<dbReference type="Proteomes" id="UP000317998">
    <property type="component" value="Unassembled WGS sequence"/>
</dbReference>
<dbReference type="AlphaFoldDB" id="A0A542YIP0"/>
<name>A0A542YIP0_9MICO</name>
<protein>
    <recommendedName>
        <fullName evidence="3">Transcriptional regulator with AbiEi antitoxin domain of type IV toxin-antitoxin system</fullName>
    </recommendedName>
</protein>
<reference evidence="1 2" key="1">
    <citation type="submission" date="2019-06" db="EMBL/GenBank/DDBJ databases">
        <title>Sequencing the genomes of 1000 actinobacteria strains.</title>
        <authorList>
            <person name="Klenk H.-P."/>
        </authorList>
    </citation>
    <scope>NUCLEOTIDE SEQUENCE [LARGE SCALE GENOMIC DNA]</scope>
    <source>
        <strain evidence="1 2">DSM 26477</strain>
    </source>
</reference>
<dbReference type="OrthoDB" id="4802815at2"/>
<accession>A0A542YIP0</accession>
<proteinExistence type="predicted"/>
<keyword evidence="2" id="KW-1185">Reference proteome</keyword>
<dbReference type="EMBL" id="VFOM01000001">
    <property type="protein sequence ID" value="TQL47953.1"/>
    <property type="molecule type" value="Genomic_DNA"/>
</dbReference>
<organism evidence="1 2">
    <name type="scientific">Homoserinimonas aerilata</name>
    <dbReference type="NCBI Taxonomy" id="1162970"/>
    <lineage>
        <taxon>Bacteria</taxon>
        <taxon>Bacillati</taxon>
        <taxon>Actinomycetota</taxon>
        <taxon>Actinomycetes</taxon>
        <taxon>Micrococcales</taxon>
        <taxon>Microbacteriaceae</taxon>
        <taxon>Homoserinimonas</taxon>
    </lineage>
</organism>
<evidence type="ECO:0000313" key="1">
    <source>
        <dbReference type="EMBL" id="TQL47953.1"/>
    </source>
</evidence>
<evidence type="ECO:0000313" key="2">
    <source>
        <dbReference type="Proteomes" id="UP000317998"/>
    </source>
</evidence>